<name>X1JKC1_9ZZZZ</name>
<gene>
    <name evidence="1" type="ORF">S03H2_41463</name>
</gene>
<evidence type="ECO:0000313" key="1">
    <source>
        <dbReference type="EMBL" id="GAH70198.1"/>
    </source>
</evidence>
<dbReference type="InterPro" id="IPR011990">
    <property type="entry name" value="TPR-like_helical_dom_sf"/>
</dbReference>
<organism evidence="1">
    <name type="scientific">marine sediment metagenome</name>
    <dbReference type="NCBI Taxonomy" id="412755"/>
    <lineage>
        <taxon>unclassified sequences</taxon>
        <taxon>metagenomes</taxon>
        <taxon>ecological metagenomes</taxon>
    </lineage>
</organism>
<dbReference type="SUPFAM" id="SSF48452">
    <property type="entry name" value="TPR-like"/>
    <property type="match status" value="1"/>
</dbReference>
<reference evidence="1" key="1">
    <citation type="journal article" date="2014" name="Front. Microbiol.">
        <title>High frequency of phylogenetically diverse reductive dehalogenase-homologous genes in deep subseafloor sedimentary metagenomes.</title>
        <authorList>
            <person name="Kawai M."/>
            <person name="Futagami T."/>
            <person name="Toyoda A."/>
            <person name="Takaki Y."/>
            <person name="Nishi S."/>
            <person name="Hori S."/>
            <person name="Arai W."/>
            <person name="Tsubouchi T."/>
            <person name="Morono Y."/>
            <person name="Uchiyama I."/>
            <person name="Ito T."/>
            <person name="Fujiyama A."/>
            <person name="Inagaki F."/>
            <person name="Takami H."/>
        </authorList>
    </citation>
    <scope>NUCLEOTIDE SEQUENCE</scope>
    <source>
        <strain evidence="1">Expedition CK06-06</strain>
    </source>
</reference>
<dbReference type="Gene3D" id="1.25.40.10">
    <property type="entry name" value="Tetratricopeptide repeat domain"/>
    <property type="match status" value="1"/>
</dbReference>
<dbReference type="PROSITE" id="PS50005">
    <property type="entry name" value="TPR"/>
    <property type="match status" value="2"/>
</dbReference>
<dbReference type="SMART" id="SM00028">
    <property type="entry name" value="TPR"/>
    <property type="match status" value="2"/>
</dbReference>
<comment type="caution">
    <text evidence="1">The sequence shown here is derived from an EMBL/GenBank/DDBJ whole genome shotgun (WGS) entry which is preliminary data.</text>
</comment>
<feature type="non-terminal residue" evidence="1">
    <location>
        <position position="1"/>
    </location>
</feature>
<sequence length="95" mass="11432">RIEHALFIDSLASIYYKQRDFDKAREEYEKIISLTAGRLYYGDLYTRSFYMLGKIYQEKGLEEKAKENYKKFLDIWKNADSEFPELIDAKKQLND</sequence>
<dbReference type="AlphaFoldDB" id="X1JKC1"/>
<dbReference type="EMBL" id="BARU01025760">
    <property type="protein sequence ID" value="GAH70198.1"/>
    <property type="molecule type" value="Genomic_DNA"/>
</dbReference>
<proteinExistence type="predicted"/>
<accession>X1JKC1</accession>
<dbReference type="InterPro" id="IPR019734">
    <property type="entry name" value="TPR_rpt"/>
</dbReference>
<dbReference type="Pfam" id="PF13424">
    <property type="entry name" value="TPR_12"/>
    <property type="match status" value="1"/>
</dbReference>
<protein>
    <submittedName>
        <fullName evidence="1">Uncharacterized protein</fullName>
    </submittedName>
</protein>